<protein>
    <submittedName>
        <fullName evidence="3">DUF2914 domain-containing protein</fullName>
    </submittedName>
</protein>
<dbReference type="InterPro" id="IPR022606">
    <property type="entry name" value="DUF2914"/>
</dbReference>
<dbReference type="Proteomes" id="UP000885738">
    <property type="component" value="Unassembled WGS sequence"/>
</dbReference>
<evidence type="ECO:0000256" key="1">
    <source>
        <dbReference type="SAM" id="Phobius"/>
    </source>
</evidence>
<keyword evidence="1" id="KW-1133">Transmembrane helix</keyword>
<gene>
    <name evidence="3" type="ORF">ENI35_07120</name>
</gene>
<dbReference type="Pfam" id="PF13413">
    <property type="entry name" value="HTH_25"/>
    <property type="match status" value="1"/>
</dbReference>
<dbReference type="InterPro" id="IPR010982">
    <property type="entry name" value="Lambda_DNA-bd_dom_sf"/>
</dbReference>
<feature type="domain" description="DUF2914" evidence="2">
    <location>
        <begin position="207"/>
        <end position="267"/>
    </location>
</feature>
<dbReference type="Pfam" id="PF11141">
    <property type="entry name" value="DUF2914"/>
    <property type="match status" value="1"/>
</dbReference>
<sequence length="268" mass="30541">MATVGEILKEVREGKRISIDKAAADTKLSVFYLEAIEANNWQALPAPAYIRGYLRLYASYLGLSPDKIITQYEEQIAHPIPEAKIKKTNYKPIILGVIFVLFFLSLSWYLSEKNLPTKQAGMNKLSLQTMRKKGSLGKTIPAQISPPLSKTQLKPEKKTVLDISVKRISVCLDIKDREPIHPQTQFHLTAPTPIYCFTEILGAKKPTKVRHIWLYKGKVAMAIVLPIRSARWRTWSRKIIYPDLKGKWEVIILGPKKEKLTSIEFTVK</sequence>
<dbReference type="InterPro" id="IPR050400">
    <property type="entry name" value="Bact_Cytoskel_RodZ"/>
</dbReference>
<proteinExistence type="predicted"/>
<feature type="transmembrane region" description="Helical" evidence="1">
    <location>
        <begin position="93"/>
        <end position="110"/>
    </location>
</feature>
<reference evidence="3" key="1">
    <citation type="journal article" date="2020" name="mSystems">
        <title>Genome- and Community-Level Interaction Insights into Carbon Utilization and Element Cycling Functions of Hydrothermarchaeota in Hydrothermal Sediment.</title>
        <authorList>
            <person name="Zhou Z."/>
            <person name="Liu Y."/>
            <person name="Xu W."/>
            <person name="Pan J."/>
            <person name="Luo Z.H."/>
            <person name="Li M."/>
        </authorList>
    </citation>
    <scope>NUCLEOTIDE SEQUENCE [LARGE SCALE GENOMIC DNA]</scope>
    <source>
        <strain evidence="3">HyVt-389</strain>
    </source>
</reference>
<dbReference type="AlphaFoldDB" id="A0A7C2AM57"/>
<dbReference type="Gene3D" id="1.10.260.40">
    <property type="entry name" value="lambda repressor-like DNA-binding domains"/>
    <property type="match status" value="1"/>
</dbReference>
<dbReference type="PANTHER" id="PTHR34475:SF1">
    <property type="entry name" value="CYTOSKELETON PROTEIN RODZ"/>
    <property type="match status" value="1"/>
</dbReference>
<dbReference type="PANTHER" id="PTHR34475">
    <property type="match status" value="1"/>
</dbReference>
<dbReference type="RefSeq" id="WP_172793619.1">
    <property type="nucleotide sequence ID" value="NZ_CP013015.1"/>
</dbReference>
<dbReference type="GO" id="GO:0003677">
    <property type="term" value="F:DNA binding"/>
    <property type="evidence" value="ECO:0007669"/>
    <property type="project" value="InterPro"/>
</dbReference>
<comment type="caution">
    <text evidence="3">The sequence shown here is derived from an EMBL/GenBank/DDBJ whole genome shotgun (WGS) entry which is preliminary data.</text>
</comment>
<name>A0A7C2AM57_DESA2</name>
<evidence type="ECO:0000313" key="3">
    <source>
        <dbReference type="EMBL" id="HEC68556.1"/>
    </source>
</evidence>
<organism evidence="3">
    <name type="scientific">Desulfofervidus auxilii</name>
    <dbReference type="NCBI Taxonomy" id="1621989"/>
    <lineage>
        <taxon>Bacteria</taxon>
        <taxon>Pseudomonadati</taxon>
        <taxon>Thermodesulfobacteriota</taxon>
        <taxon>Candidatus Desulfofervidia</taxon>
        <taxon>Candidatus Desulfofervidales</taxon>
        <taxon>Candidatus Desulfofervidaceae</taxon>
        <taxon>Candidatus Desulfofervidus</taxon>
    </lineage>
</organism>
<accession>A0A7C2AM57</accession>
<dbReference type="EMBL" id="DRIH01000257">
    <property type="protein sequence ID" value="HEC68556.1"/>
    <property type="molecule type" value="Genomic_DNA"/>
</dbReference>
<evidence type="ECO:0000259" key="2">
    <source>
        <dbReference type="Pfam" id="PF11141"/>
    </source>
</evidence>
<keyword evidence="1" id="KW-0472">Membrane</keyword>
<keyword evidence="1" id="KW-0812">Transmembrane</keyword>